<feature type="chain" id="PRO_5045464692" description="DUF6799 domain-containing protein" evidence="1">
    <location>
        <begin position="25"/>
        <end position="139"/>
    </location>
</feature>
<feature type="domain" description="DUF6799" evidence="2">
    <location>
        <begin position="49"/>
        <end position="110"/>
    </location>
</feature>
<keyword evidence="1" id="KW-0732">Signal</keyword>
<dbReference type="Proteomes" id="UP000829647">
    <property type="component" value="Chromosome"/>
</dbReference>
<name>A0ABY4J964_9BACT</name>
<dbReference type="Pfam" id="PF20606">
    <property type="entry name" value="DUF6799"/>
    <property type="match status" value="1"/>
</dbReference>
<feature type="signal peptide" evidence="1">
    <location>
        <begin position="1"/>
        <end position="24"/>
    </location>
</feature>
<evidence type="ECO:0000313" key="4">
    <source>
        <dbReference type="Proteomes" id="UP000829647"/>
    </source>
</evidence>
<evidence type="ECO:0000259" key="2">
    <source>
        <dbReference type="Pfam" id="PF20606"/>
    </source>
</evidence>
<proteinExistence type="predicted"/>
<accession>A0ABY4J964</accession>
<sequence>MKRYPTTILATLLLAAAATLSAQAQTKLPPRRPVQPRAKAAAPVGLTMKDGFLMKGGKVMMTRDAHTEALTSETALVNGTKVRADGTVTLADGTTAMLKEGDYMSLTGRMTTKAMRAEQDSLLQLAKNGGKVKMKKKVK</sequence>
<gene>
    <name evidence="3" type="ORF">MWH26_17455</name>
</gene>
<dbReference type="RefSeq" id="WP_247975277.1">
    <property type="nucleotide sequence ID" value="NZ_CP095848.1"/>
</dbReference>
<organism evidence="3 4">
    <name type="scientific">Hymenobacter sublimis</name>
    <dbReference type="NCBI Taxonomy" id="2933777"/>
    <lineage>
        <taxon>Bacteria</taxon>
        <taxon>Pseudomonadati</taxon>
        <taxon>Bacteroidota</taxon>
        <taxon>Cytophagia</taxon>
        <taxon>Cytophagales</taxon>
        <taxon>Hymenobacteraceae</taxon>
        <taxon>Hymenobacter</taxon>
    </lineage>
</organism>
<protein>
    <recommendedName>
        <fullName evidence="2">DUF6799 domain-containing protein</fullName>
    </recommendedName>
</protein>
<keyword evidence="4" id="KW-1185">Reference proteome</keyword>
<dbReference type="InterPro" id="IPR046478">
    <property type="entry name" value="DUF6799"/>
</dbReference>
<dbReference type="EMBL" id="CP095848">
    <property type="protein sequence ID" value="UPL48961.1"/>
    <property type="molecule type" value="Genomic_DNA"/>
</dbReference>
<reference evidence="3 4" key="1">
    <citation type="submission" date="2022-04" db="EMBL/GenBank/DDBJ databases">
        <title>Hymenobacter sp. isolated from the air.</title>
        <authorList>
            <person name="Won M."/>
            <person name="Lee C.-M."/>
            <person name="Woen H.-Y."/>
            <person name="Kwon S.-W."/>
        </authorList>
    </citation>
    <scope>NUCLEOTIDE SEQUENCE [LARGE SCALE GENOMIC DNA]</scope>
    <source>
        <strain evidence="4">5516 S-25</strain>
    </source>
</reference>
<evidence type="ECO:0000256" key="1">
    <source>
        <dbReference type="SAM" id="SignalP"/>
    </source>
</evidence>
<evidence type="ECO:0000313" key="3">
    <source>
        <dbReference type="EMBL" id="UPL48961.1"/>
    </source>
</evidence>